<dbReference type="Gene3D" id="2.60.120.1140">
    <property type="entry name" value="Protein of unknown function DUF192"/>
    <property type="match status" value="1"/>
</dbReference>
<evidence type="ECO:0000313" key="2">
    <source>
        <dbReference type="Proteomes" id="UP000381693"/>
    </source>
</evidence>
<evidence type="ECO:0008006" key="3">
    <source>
        <dbReference type="Google" id="ProtNLM"/>
    </source>
</evidence>
<dbReference type="InterPro" id="IPR003795">
    <property type="entry name" value="DUF192"/>
</dbReference>
<proteinExistence type="predicted"/>
<dbReference type="Proteomes" id="UP000381693">
    <property type="component" value="Unassembled WGS sequence"/>
</dbReference>
<organism evidence="1 2">
    <name type="scientific">Methylacidimicrobium cyclopophantes</name>
    <dbReference type="NCBI Taxonomy" id="1041766"/>
    <lineage>
        <taxon>Bacteria</taxon>
        <taxon>Pseudomonadati</taxon>
        <taxon>Verrucomicrobiota</taxon>
        <taxon>Methylacidimicrobium</taxon>
    </lineage>
</organism>
<dbReference type="RefSeq" id="WP_178087617.1">
    <property type="nucleotide sequence ID" value="NZ_CABFUZ020000083.1"/>
</dbReference>
<name>A0A5E6M8N4_9BACT</name>
<accession>A0A5E6M8N4</accession>
<dbReference type="PANTHER" id="PTHR37953:SF1">
    <property type="entry name" value="UPF0127 PROTEIN MJ1496"/>
    <property type="match status" value="1"/>
</dbReference>
<sequence length="145" mass="16420">MSPLSASSEMDRSTAPLRLLAGSGRLSVEVARTHEELSRGLMFRRSLDEDAGMLFLLPREGVASFWMANTTIPLSIAFLDRNGTILEMYDLRPLDTRIVSSQSARVCYALEVNRDWFVRHHVRLGETVRPEAMTWRQLADQKGNP</sequence>
<dbReference type="PANTHER" id="PTHR37953">
    <property type="entry name" value="UPF0127 PROTEIN MJ1496"/>
    <property type="match status" value="1"/>
</dbReference>
<dbReference type="Pfam" id="PF02643">
    <property type="entry name" value="DUF192"/>
    <property type="match status" value="1"/>
</dbReference>
<evidence type="ECO:0000313" key="1">
    <source>
        <dbReference type="EMBL" id="VVM05297.1"/>
    </source>
</evidence>
<protein>
    <recommendedName>
        <fullName evidence="3">DUF192 domain-containing protein</fullName>
    </recommendedName>
</protein>
<dbReference type="EMBL" id="CABFUZ020000083">
    <property type="protein sequence ID" value="VVM05297.1"/>
    <property type="molecule type" value="Genomic_DNA"/>
</dbReference>
<keyword evidence="2" id="KW-1185">Reference proteome</keyword>
<dbReference type="InterPro" id="IPR038695">
    <property type="entry name" value="Saro_0823-like_sf"/>
</dbReference>
<gene>
    <name evidence="1" type="ORF">MAMC_00502</name>
</gene>
<dbReference type="AlphaFoldDB" id="A0A5E6M8N4"/>
<reference evidence="1" key="1">
    <citation type="submission" date="2019-09" db="EMBL/GenBank/DDBJ databases">
        <authorList>
            <person name="Cremers G."/>
        </authorList>
    </citation>
    <scope>NUCLEOTIDE SEQUENCE [LARGE SCALE GENOMIC DNA]</scope>
    <source>
        <strain evidence="1">3B</strain>
    </source>
</reference>
<comment type="caution">
    <text evidence="1">The sequence shown here is derived from an EMBL/GenBank/DDBJ whole genome shotgun (WGS) entry which is preliminary data.</text>
</comment>